<feature type="non-terminal residue" evidence="2">
    <location>
        <position position="181"/>
    </location>
</feature>
<comment type="caution">
    <text evidence="2">The sequence shown here is derived from an EMBL/GenBank/DDBJ whole genome shotgun (WGS) entry which is preliminary data.</text>
</comment>
<sequence length="181" mass="20533">HIIQSKSVNLISVFMKQDERKRRFNEAIVNTLYPTSPQHESDSEPVKDFIELESYADVISDDCENASTSGEEGEHGYETEKLTRAQRKRILKKKMKEESILRGKLIGPLMPPSQTTQAGDKDPLPVRSNASKKGDETTGANAKRMKQRRMAKRVVRERETRDASPLDKCNQISSGMKDARK</sequence>
<dbReference type="Gramene" id="Psat02G0503400-T1">
    <property type="protein sequence ID" value="KAI5439484.1"/>
    <property type="gene ID" value="KIW84_025034"/>
</dbReference>
<feature type="compositionally biased region" description="Basic and acidic residues" evidence="1">
    <location>
        <begin position="72"/>
        <end position="82"/>
    </location>
</feature>
<feature type="compositionally biased region" description="Basic residues" evidence="1">
    <location>
        <begin position="143"/>
        <end position="153"/>
    </location>
</feature>
<dbReference type="AlphaFoldDB" id="A0A9D4YI09"/>
<evidence type="ECO:0000313" key="3">
    <source>
        <dbReference type="Proteomes" id="UP001058974"/>
    </source>
</evidence>
<dbReference type="EMBL" id="JAMSHJ010000002">
    <property type="protein sequence ID" value="KAI5439484.1"/>
    <property type="molecule type" value="Genomic_DNA"/>
</dbReference>
<reference evidence="2 3" key="1">
    <citation type="journal article" date="2022" name="Nat. Genet.">
        <title>Improved pea reference genome and pan-genome highlight genomic features and evolutionary characteristics.</title>
        <authorList>
            <person name="Yang T."/>
            <person name="Liu R."/>
            <person name="Luo Y."/>
            <person name="Hu S."/>
            <person name="Wang D."/>
            <person name="Wang C."/>
            <person name="Pandey M.K."/>
            <person name="Ge S."/>
            <person name="Xu Q."/>
            <person name="Li N."/>
            <person name="Li G."/>
            <person name="Huang Y."/>
            <person name="Saxena R.K."/>
            <person name="Ji Y."/>
            <person name="Li M."/>
            <person name="Yan X."/>
            <person name="He Y."/>
            <person name="Liu Y."/>
            <person name="Wang X."/>
            <person name="Xiang C."/>
            <person name="Varshney R.K."/>
            <person name="Ding H."/>
            <person name="Gao S."/>
            <person name="Zong X."/>
        </authorList>
    </citation>
    <scope>NUCLEOTIDE SEQUENCE [LARGE SCALE GENOMIC DNA]</scope>
    <source>
        <strain evidence="2 3">cv. Zhongwan 6</strain>
    </source>
</reference>
<feature type="region of interest" description="Disordered" evidence="1">
    <location>
        <begin position="102"/>
        <end position="181"/>
    </location>
</feature>
<feature type="region of interest" description="Disordered" evidence="1">
    <location>
        <begin position="63"/>
        <end position="82"/>
    </location>
</feature>
<organism evidence="2 3">
    <name type="scientific">Pisum sativum</name>
    <name type="common">Garden pea</name>
    <name type="synonym">Lathyrus oleraceus</name>
    <dbReference type="NCBI Taxonomy" id="3888"/>
    <lineage>
        <taxon>Eukaryota</taxon>
        <taxon>Viridiplantae</taxon>
        <taxon>Streptophyta</taxon>
        <taxon>Embryophyta</taxon>
        <taxon>Tracheophyta</taxon>
        <taxon>Spermatophyta</taxon>
        <taxon>Magnoliopsida</taxon>
        <taxon>eudicotyledons</taxon>
        <taxon>Gunneridae</taxon>
        <taxon>Pentapetalae</taxon>
        <taxon>rosids</taxon>
        <taxon>fabids</taxon>
        <taxon>Fabales</taxon>
        <taxon>Fabaceae</taxon>
        <taxon>Papilionoideae</taxon>
        <taxon>50 kb inversion clade</taxon>
        <taxon>NPAAA clade</taxon>
        <taxon>Hologalegina</taxon>
        <taxon>IRL clade</taxon>
        <taxon>Fabeae</taxon>
        <taxon>Lathyrus</taxon>
    </lineage>
</organism>
<evidence type="ECO:0000256" key="1">
    <source>
        <dbReference type="SAM" id="MobiDB-lite"/>
    </source>
</evidence>
<proteinExistence type="predicted"/>
<evidence type="ECO:0000313" key="2">
    <source>
        <dbReference type="EMBL" id="KAI5439484.1"/>
    </source>
</evidence>
<name>A0A9D4YI09_PEA</name>
<protein>
    <submittedName>
        <fullName evidence="2">Uncharacterized protein</fullName>
    </submittedName>
</protein>
<gene>
    <name evidence="2" type="ORF">KIW84_025034</name>
</gene>
<accession>A0A9D4YI09</accession>
<feature type="compositionally biased region" description="Basic and acidic residues" evidence="1">
    <location>
        <begin position="154"/>
        <end position="165"/>
    </location>
</feature>
<dbReference type="Proteomes" id="UP001058974">
    <property type="component" value="Chromosome 2"/>
</dbReference>
<keyword evidence="3" id="KW-1185">Reference proteome</keyword>